<proteinExistence type="predicted"/>
<keyword evidence="3" id="KW-0231">Viral genome packaging</keyword>
<sequence length="395" mass="45154">MQMTKQEESFLEWLGVSKNGTASEINESTYFTCLKLLSEGIARVPLYLYKETEDGPERAKDHPLYKTLSLRPNPYMSAIDFWRSIVICRYHYGYGSAYIKRIDKKIELYPVKIENIIIDNVGLINSKLNNPVLVQFSDLTGNGSIYDARLDDIFIIKNFTIDGMTSKSNRQMISSTIKTSMKSQDYLNSLYDNGLTNKIAVQLTSDIREEKQLRQIQEKFKRVFSDNGRVFTVPAGYTIQSLNLSLADAQFEELKRMSISQIASSFGIKMYQLNDLSNTNNNSLEHQQLSFLVDTLLIVFESIEQETDYKLLTKDDYERGYYSRHNTNVILRTDSKTQSEIIKNYVGSSVYAPNEARRQLDRKDKEGGNDLIVNAGVLKLKDINKDKGGGEDGKK</sequence>
<keyword evidence="2" id="KW-1171">Viral genome ejection through host cell envelope</keyword>
<keyword evidence="1" id="KW-1188">Viral release from host cell</keyword>
<dbReference type="InterPro" id="IPR006427">
    <property type="entry name" value="Portal_HK97"/>
</dbReference>
<protein>
    <submittedName>
        <fullName evidence="4">Portal protein</fullName>
    </submittedName>
</protein>
<reference evidence="4" key="1">
    <citation type="journal article" date="2021" name="Proc. Natl. Acad. Sci. U.S.A.">
        <title>A Catalog of Tens of Thousands of Viruses from Human Metagenomes Reveals Hidden Associations with Chronic Diseases.</title>
        <authorList>
            <person name="Tisza M.J."/>
            <person name="Buck C.B."/>
        </authorList>
    </citation>
    <scope>NUCLEOTIDE SEQUENCE</scope>
    <source>
        <strain evidence="4">CtGuJ10</strain>
    </source>
</reference>
<dbReference type="EMBL" id="BK015503">
    <property type="protein sequence ID" value="DAE10097.1"/>
    <property type="molecule type" value="Genomic_DNA"/>
</dbReference>
<name>A0A8S5PU82_9CAUD</name>
<evidence type="ECO:0000256" key="1">
    <source>
        <dbReference type="ARBA" id="ARBA00022950"/>
    </source>
</evidence>
<dbReference type="InterPro" id="IPR006944">
    <property type="entry name" value="Phage/GTA_portal"/>
</dbReference>
<accession>A0A8S5PU82</accession>
<keyword evidence="2" id="KW-1162">Viral penetration into host cytoplasm</keyword>
<keyword evidence="2" id="KW-1160">Virus entry into host cell</keyword>
<evidence type="ECO:0000256" key="3">
    <source>
        <dbReference type="ARBA" id="ARBA00023219"/>
    </source>
</evidence>
<evidence type="ECO:0000256" key="2">
    <source>
        <dbReference type="ARBA" id="ARBA00023009"/>
    </source>
</evidence>
<dbReference type="NCBIfam" id="TIGR01537">
    <property type="entry name" value="portal_HK97"/>
    <property type="match status" value="1"/>
</dbReference>
<evidence type="ECO:0000313" key="4">
    <source>
        <dbReference type="EMBL" id="DAE10097.1"/>
    </source>
</evidence>
<dbReference type="Pfam" id="PF04860">
    <property type="entry name" value="Phage_portal"/>
    <property type="match status" value="1"/>
</dbReference>
<organism evidence="4">
    <name type="scientific">Siphoviridae sp. ctGuJ10</name>
    <dbReference type="NCBI Taxonomy" id="2825418"/>
    <lineage>
        <taxon>Viruses</taxon>
        <taxon>Duplodnaviria</taxon>
        <taxon>Heunggongvirae</taxon>
        <taxon>Uroviricota</taxon>
        <taxon>Caudoviricetes</taxon>
    </lineage>
</organism>
<keyword evidence="1" id="KW-0118">Viral capsid assembly</keyword>